<dbReference type="Proteomes" id="UP000063964">
    <property type="component" value="Chromosome"/>
</dbReference>
<name>A0A0X8JR43_9BACT</name>
<proteinExistence type="predicted"/>
<feature type="chain" id="PRO_5007067637" description="SH3b domain-containing protein" evidence="1">
    <location>
        <begin position="24"/>
        <end position="254"/>
    </location>
</feature>
<feature type="signal peptide" evidence="1">
    <location>
        <begin position="1"/>
        <end position="23"/>
    </location>
</feature>
<dbReference type="RefSeq" id="WP_066606495.1">
    <property type="nucleotide sequence ID" value="NZ_CP014230.1"/>
</dbReference>
<keyword evidence="1" id="KW-0732">Signal</keyword>
<evidence type="ECO:0008006" key="4">
    <source>
        <dbReference type="Google" id="ProtNLM"/>
    </source>
</evidence>
<sequence>MRYLPYVVALMLVLMMSPSSSLAQPSALQVPGSWLASSGAGQTVPEYPVPGQCTGDGVRLRAEPAAEAEVVGHVDREDFLYILGERLVDGETWYEVDHPARPEQAWISGRYLETDRAGSVSPAHALVWRVELDFGATLVKARALFGEPLRSEIDMVRVEAASQENPAVTFVYPLHTARYVDGRLSKVHVVAKGTGFGPLHVGDPAEKVTELLGAPDEERDGGLIYHGDAGPSREFLFGLKDGVVRELLYIHWSE</sequence>
<evidence type="ECO:0000256" key="1">
    <source>
        <dbReference type="SAM" id="SignalP"/>
    </source>
</evidence>
<dbReference type="KEGG" id="doa:AXF15_09445"/>
<dbReference type="AlphaFoldDB" id="A0A0X8JR43"/>
<reference evidence="3" key="1">
    <citation type="submission" date="2016-02" db="EMBL/GenBank/DDBJ databases">
        <authorList>
            <person name="Holder M.E."/>
            <person name="Ajami N.J."/>
            <person name="Petrosino J.F."/>
        </authorList>
    </citation>
    <scope>NUCLEOTIDE SEQUENCE [LARGE SCALE GENOMIC DNA]</scope>
    <source>
        <strain evidence="3">DSM 12838</strain>
    </source>
</reference>
<protein>
    <recommendedName>
        <fullName evidence="4">SH3b domain-containing protein</fullName>
    </recommendedName>
</protein>
<dbReference type="Gene3D" id="2.30.30.40">
    <property type="entry name" value="SH3 Domains"/>
    <property type="match status" value="1"/>
</dbReference>
<evidence type="ECO:0000313" key="2">
    <source>
        <dbReference type="EMBL" id="AMD93296.1"/>
    </source>
</evidence>
<gene>
    <name evidence="2" type="ORF">AXF15_09445</name>
</gene>
<keyword evidence="3" id="KW-1185">Reference proteome</keyword>
<dbReference type="OrthoDB" id="964913at2"/>
<organism evidence="2 3">
    <name type="scientific">Desulfomicrobium orale DSM 12838</name>
    <dbReference type="NCBI Taxonomy" id="888061"/>
    <lineage>
        <taxon>Bacteria</taxon>
        <taxon>Pseudomonadati</taxon>
        <taxon>Thermodesulfobacteriota</taxon>
        <taxon>Desulfovibrionia</taxon>
        <taxon>Desulfovibrionales</taxon>
        <taxon>Desulfomicrobiaceae</taxon>
        <taxon>Desulfomicrobium</taxon>
    </lineage>
</organism>
<evidence type="ECO:0000313" key="3">
    <source>
        <dbReference type="Proteomes" id="UP000063964"/>
    </source>
</evidence>
<dbReference type="EMBL" id="CP014230">
    <property type="protein sequence ID" value="AMD93296.1"/>
    <property type="molecule type" value="Genomic_DNA"/>
</dbReference>
<dbReference type="STRING" id="888061.AXF15_09445"/>
<accession>A0A0X8JR43</accession>